<feature type="region of interest" description="Disordered" evidence="1">
    <location>
        <begin position="1"/>
        <end position="62"/>
    </location>
</feature>
<dbReference type="Proteomes" id="UP001501842">
    <property type="component" value="Unassembled WGS sequence"/>
</dbReference>
<evidence type="ECO:0000313" key="2">
    <source>
        <dbReference type="EMBL" id="GAA2726609.1"/>
    </source>
</evidence>
<name>A0ABP6GMV6_9ACTN</name>
<dbReference type="EMBL" id="BAAATZ010000009">
    <property type="protein sequence ID" value="GAA2726609.1"/>
    <property type="molecule type" value="Genomic_DNA"/>
</dbReference>
<comment type="caution">
    <text evidence="2">The sequence shown here is derived from an EMBL/GenBank/DDBJ whole genome shotgun (WGS) entry which is preliminary data.</text>
</comment>
<organism evidence="2 3">
    <name type="scientific">Actinocorallia aurantiaca</name>
    <dbReference type="NCBI Taxonomy" id="46204"/>
    <lineage>
        <taxon>Bacteria</taxon>
        <taxon>Bacillati</taxon>
        <taxon>Actinomycetota</taxon>
        <taxon>Actinomycetes</taxon>
        <taxon>Streptosporangiales</taxon>
        <taxon>Thermomonosporaceae</taxon>
        <taxon>Actinocorallia</taxon>
    </lineage>
</organism>
<protein>
    <submittedName>
        <fullName evidence="2">Uncharacterized protein</fullName>
    </submittedName>
</protein>
<evidence type="ECO:0000256" key="1">
    <source>
        <dbReference type="SAM" id="MobiDB-lite"/>
    </source>
</evidence>
<accession>A0ABP6GMV6</accession>
<gene>
    <name evidence="2" type="ORF">GCM10010439_29780</name>
</gene>
<feature type="compositionally biased region" description="Basic and acidic residues" evidence="1">
    <location>
        <begin position="1"/>
        <end position="14"/>
    </location>
</feature>
<sequence>MDTRSPRFELRGRSPLDGFGDQPGDGRTALVKTTPFPGGAPAFRDSAGSVHGPAIPSPSGAVAVAAGSDGKADRAGDAFPSVVKTRVRRGRVSNRRVTVDAPFSACEPPGAEAARGEQSLGAAHGSA</sequence>
<keyword evidence="3" id="KW-1185">Reference proteome</keyword>
<feature type="compositionally biased region" description="Low complexity" evidence="1">
    <location>
        <begin position="52"/>
        <end position="62"/>
    </location>
</feature>
<evidence type="ECO:0000313" key="3">
    <source>
        <dbReference type="Proteomes" id="UP001501842"/>
    </source>
</evidence>
<proteinExistence type="predicted"/>
<reference evidence="3" key="1">
    <citation type="journal article" date="2019" name="Int. J. Syst. Evol. Microbiol.">
        <title>The Global Catalogue of Microorganisms (GCM) 10K type strain sequencing project: providing services to taxonomists for standard genome sequencing and annotation.</title>
        <authorList>
            <consortium name="The Broad Institute Genomics Platform"/>
            <consortium name="The Broad Institute Genome Sequencing Center for Infectious Disease"/>
            <person name="Wu L."/>
            <person name="Ma J."/>
        </authorList>
    </citation>
    <scope>NUCLEOTIDE SEQUENCE [LARGE SCALE GENOMIC DNA]</scope>
    <source>
        <strain evidence="3">JCM 8201</strain>
    </source>
</reference>
<feature type="region of interest" description="Disordered" evidence="1">
    <location>
        <begin position="107"/>
        <end position="127"/>
    </location>
</feature>